<evidence type="ECO:0000259" key="13">
    <source>
        <dbReference type="PROSITE" id="PS51192"/>
    </source>
</evidence>
<feature type="compositionally biased region" description="Polar residues" evidence="12">
    <location>
        <begin position="230"/>
        <end position="241"/>
    </location>
</feature>
<dbReference type="FunFam" id="3.40.50.10810:FF:000039">
    <property type="entry name" value="DNA repair protein Rhp26/Rad26"/>
    <property type="match status" value="1"/>
</dbReference>
<evidence type="ECO:0000256" key="4">
    <source>
        <dbReference type="ARBA" id="ARBA00022763"/>
    </source>
</evidence>
<dbReference type="PANTHER" id="PTHR45629:SF7">
    <property type="entry name" value="DNA EXCISION REPAIR PROTEIN ERCC-6-RELATED"/>
    <property type="match status" value="1"/>
</dbReference>
<evidence type="ECO:0000256" key="9">
    <source>
        <dbReference type="ARBA" id="ARBA00023204"/>
    </source>
</evidence>
<feature type="region of interest" description="Disordered" evidence="12">
    <location>
        <begin position="213"/>
        <end position="246"/>
    </location>
</feature>
<dbReference type="AlphaFoldDB" id="A0A3N4L677"/>
<keyword evidence="3" id="KW-0547">Nucleotide-binding</keyword>
<keyword evidence="6" id="KW-0347">Helicase</keyword>
<dbReference type="InterPro" id="IPR000330">
    <property type="entry name" value="SNF2_N"/>
</dbReference>
<feature type="coiled-coil region" evidence="11">
    <location>
        <begin position="99"/>
        <end position="169"/>
    </location>
</feature>
<keyword evidence="9" id="KW-0234">DNA repair</keyword>
<dbReference type="GO" id="GO:0008094">
    <property type="term" value="F:ATP-dependent activity, acting on DNA"/>
    <property type="evidence" value="ECO:0007669"/>
    <property type="project" value="TreeGrafter"/>
</dbReference>
<evidence type="ECO:0000256" key="3">
    <source>
        <dbReference type="ARBA" id="ARBA00022741"/>
    </source>
</evidence>
<dbReference type="GO" id="GO:0016787">
    <property type="term" value="F:hydrolase activity"/>
    <property type="evidence" value="ECO:0007669"/>
    <property type="project" value="UniProtKB-KW"/>
</dbReference>
<evidence type="ECO:0000256" key="7">
    <source>
        <dbReference type="ARBA" id="ARBA00022840"/>
    </source>
</evidence>
<dbReference type="SMART" id="SM00487">
    <property type="entry name" value="DEXDc"/>
    <property type="match status" value="1"/>
</dbReference>
<feature type="compositionally biased region" description="Low complexity" evidence="12">
    <location>
        <begin position="1146"/>
        <end position="1159"/>
    </location>
</feature>
<comment type="subcellular location">
    <subcellularLocation>
        <location evidence="1">Nucleus</location>
    </subcellularLocation>
</comment>
<evidence type="ECO:0000256" key="6">
    <source>
        <dbReference type="ARBA" id="ARBA00022806"/>
    </source>
</evidence>
<name>A0A3N4L677_9PEZI</name>
<dbReference type="SUPFAM" id="SSF52540">
    <property type="entry name" value="P-loop containing nucleoside triphosphate hydrolases"/>
    <property type="match status" value="2"/>
</dbReference>
<dbReference type="InterPro" id="IPR027417">
    <property type="entry name" value="P-loop_NTPase"/>
</dbReference>
<dbReference type="InterPro" id="IPR058951">
    <property type="entry name" value="WHD_Rad26_CSB-like"/>
</dbReference>
<feature type="compositionally biased region" description="Basic and acidic residues" evidence="12">
    <location>
        <begin position="299"/>
        <end position="308"/>
    </location>
</feature>
<feature type="domain" description="Helicase C-terminal" evidence="14">
    <location>
        <begin position="802"/>
        <end position="963"/>
    </location>
</feature>
<dbReference type="InParanoid" id="A0A3N4L677"/>
<dbReference type="GO" id="GO:0005634">
    <property type="term" value="C:nucleus"/>
    <property type="evidence" value="ECO:0007669"/>
    <property type="project" value="TreeGrafter"/>
</dbReference>
<evidence type="ECO:0000256" key="11">
    <source>
        <dbReference type="SAM" id="Coils"/>
    </source>
</evidence>
<protein>
    <recommendedName>
        <fullName evidence="17">DNA repair and recombination protein RAD26</fullName>
    </recommendedName>
</protein>
<feature type="compositionally biased region" description="Basic and acidic residues" evidence="12">
    <location>
        <begin position="219"/>
        <end position="228"/>
    </location>
</feature>
<comment type="similarity">
    <text evidence="2">Belongs to the SNF2/RAD54 helicase family.</text>
</comment>
<feature type="compositionally biased region" description="Basic residues" evidence="12">
    <location>
        <begin position="317"/>
        <end position="326"/>
    </location>
</feature>
<feature type="compositionally biased region" description="Low complexity" evidence="12">
    <location>
        <begin position="29"/>
        <end position="42"/>
    </location>
</feature>
<dbReference type="STRING" id="1392247.A0A3N4L677"/>
<sequence>MDISSGVPQDLRRPKDFLTPSTRPPIQVSRLSLSSSGSSPISEIETDHQIVDMSQAGIHNKISQVLGDVANLESSGLIAQAVDQEVLEKEIALKADQAIAGRENELDEKRLEKANNEKEKLVYSLGRVHEKLNHPRTKHSEKPELRVQIMELQEKIDALDQDIADIKARISARHSKAAGLLTAPILVAAERLPTETEREFLIRTGKITPFAQVPGAERSNLDTKRDVDGSLSNSMAKMSHQNLRRPGFEEDISLGYEDVSEEEDEIPKKRRRLEIDRVNTTESEDFESISQNTSRKPKIREAPSHSEDDYYSPGPPKKVKKHHRKRLDKDEDNFAVTGGVGEDRTDGGGDDDDDDGHGDGDYIVEEEAATMKSRKRKVKSVEVDDLQRLDDGDEKYYQKRLKKWSVSRRTARNRENKSNGGTPKGLNPNPQLEEWHMPHPNKADAVFSGGFKIPGDIFPSLFDYQKIGVQWLWELHAQDAGGIIGDEMGLGKTIQIISFIAGLHHSNMLRKPVLIVAPATVLRQWANEFHLWWPPLRVSILHSSGSGMLNVKQEEDYDELLEEGKSFSGRKSQVGARKIVGKVFDKGHVLITTYAGLKSYGDLLLNEEWEYAILDEGHKIRNPNAEISLSCKKLKTRHRIILSGTPLQNNLSELWSLFDFVFPGRLGTLPIFQNEFATPIKMGGYANASNVQVQTAYKCAVVLRELISPYLLRRLKVDVAADLPSKSELVLFCKLTKIQKDEYEKFLESKQCAQILDGKLNSLFGIDILRKICNHPDLVDRATLMHAKDYEYGKGAYSGKMQITKSLLQLWKQQGHRTLLFAQTRQMLDILEHFVRSFPDFNYRRMDGNTAIQHRQELVDEFNRDTSIDVFLLTTKVGGLGVNLTGADRVIIFDPDWNPSTDMQARERAWRLGQKKSVTIYRLLTAGTIEEKIYHRQIYKQHLALKVLTDPNQRRFFKADDLHDLFKLGDSTVGTETGDMFRGAEKIYGEGISSDTTAAAPEENDDDPTELRKIAGVAALENFSNDAGEENIANQDKTDEMRFMESIFGGSGVLSALEHDTVMNASNMQVSFAEKQATKVAEAAAKALRESIRTTQVASIGTVTWTGKFGSAGKEENNELPVIPTAAGLLATMRRRNNATSGGGTSSNSNSRSGSRNSSVNPIIPSPRQYHQKEDGLITRLRKYMRDNDGNATSVEISEFAKGAIEAGDKQRMDEFRHMLKEIAILKKQDRTWSLKKEFM</sequence>
<dbReference type="Pfam" id="PF00271">
    <property type="entry name" value="Helicase_C"/>
    <property type="match status" value="1"/>
</dbReference>
<reference evidence="15 16" key="1">
    <citation type="journal article" date="2018" name="Nat. Ecol. Evol.">
        <title>Pezizomycetes genomes reveal the molecular basis of ectomycorrhizal truffle lifestyle.</title>
        <authorList>
            <person name="Murat C."/>
            <person name="Payen T."/>
            <person name="Noel B."/>
            <person name="Kuo A."/>
            <person name="Morin E."/>
            <person name="Chen J."/>
            <person name="Kohler A."/>
            <person name="Krizsan K."/>
            <person name="Balestrini R."/>
            <person name="Da Silva C."/>
            <person name="Montanini B."/>
            <person name="Hainaut M."/>
            <person name="Levati E."/>
            <person name="Barry K.W."/>
            <person name="Belfiori B."/>
            <person name="Cichocki N."/>
            <person name="Clum A."/>
            <person name="Dockter R.B."/>
            <person name="Fauchery L."/>
            <person name="Guy J."/>
            <person name="Iotti M."/>
            <person name="Le Tacon F."/>
            <person name="Lindquist E.A."/>
            <person name="Lipzen A."/>
            <person name="Malagnac F."/>
            <person name="Mello A."/>
            <person name="Molinier V."/>
            <person name="Miyauchi S."/>
            <person name="Poulain J."/>
            <person name="Riccioni C."/>
            <person name="Rubini A."/>
            <person name="Sitrit Y."/>
            <person name="Splivallo R."/>
            <person name="Traeger S."/>
            <person name="Wang M."/>
            <person name="Zifcakova L."/>
            <person name="Wipf D."/>
            <person name="Zambonelli A."/>
            <person name="Paolocci F."/>
            <person name="Nowrousian M."/>
            <person name="Ottonello S."/>
            <person name="Baldrian P."/>
            <person name="Spatafora J.W."/>
            <person name="Henrissat B."/>
            <person name="Nagy L.G."/>
            <person name="Aury J.M."/>
            <person name="Wincker P."/>
            <person name="Grigoriev I.V."/>
            <person name="Bonfante P."/>
            <person name="Martin F.M."/>
        </authorList>
    </citation>
    <scope>NUCLEOTIDE SEQUENCE [LARGE SCALE GENOMIC DNA]</scope>
    <source>
        <strain evidence="15 16">CCBAS932</strain>
    </source>
</reference>
<dbReference type="PROSITE" id="PS51194">
    <property type="entry name" value="HELICASE_CTER"/>
    <property type="match status" value="1"/>
</dbReference>
<feature type="compositionally biased region" description="Acidic residues" evidence="12">
    <location>
        <begin position="348"/>
        <end position="361"/>
    </location>
</feature>
<accession>A0A3N4L677</accession>
<dbReference type="Pfam" id="PF25875">
    <property type="entry name" value="WHD_Rad26_CSB"/>
    <property type="match status" value="1"/>
</dbReference>
<dbReference type="InterPro" id="IPR038718">
    <property type="entry name" value="SNF2-like_sf"/>
</dbReference>
<dbReference type="InterPro" id="IPR014001">
    <property type="entry name" value="Helicase_ATP-bd"/>
</dbReference>
<proteinExistence type="inferred from homology"/>
<dbReference type="InterPro" id="IPR049730">
    <property type="entry name" value="SNF2/RAD54-like_C"/>
</dbReference>
<dbReference type="CDD" id="cd18793">
    <property type="entry name" value="SF2_C_SNF"/>
    <property type="match status" value="1"/>
</dbReference>
<dbReference type="InterPro" id="IPR001650">
    <property type="entry name" value="Helicase_C-like"/>
</dbReference>
<evidence type="ECO:0008006" key="17">
    <source>
        <dbReference type="Google" id="ProtNLM"/>
    </source>
</evidence>
<dbReference type="Gene3D" id="3.40.50.10810">
    <property type="entry name" value="Tandem AAA-ATPase domain"/>
    <property type="match status" value="1"/>
</dbReference>
<dbReference type="InterPro" id="IPR050496">
    <property type="entry name" value="SNF2_RAD54_helicase_repair"/>
</dbReference>
<evidence type="ECO:0000313" key="16">
    <source>
        <dbReference type="Proteomes" id="UP000277580"/>
    </source>
</evidence>
<keyword evidence="16" id="KW-1185">Reference proteome</keyword>
<evidence type="ECO:0000256" key="5">
    <source>
        <dbReference type="ARBA" id="ARBA00022801"/>
    </source>
</evidence>
<dbReference type="CDD" id="cd18000">
    <property type="entry name" value="DEXHc_ERCC6"/>
    <property type="match status" value="1"/>
</dbReference>
<dbReference type="FunCoup" id="A0A3N4L677">
    <property type="interactions" value="653"/>
</dbReference>
<keyword evidence="4" id="KW-0227">DNA damage</keyword>
<feature type="region of interest" description="Disordered" evidence="12">
    <location>
        <begin position="407"/>
        <end position="437"/>
    </location>
</feature>
<dbReference type="GO" id="GO:0005524">
    <property type="term" value="F:ATP binding"/>
    <property type="evidence" value="ECO:0007669"/>
    <property type="project" value="InterPro"/>
</dbReference>
<dbReference type="OrthoDB" id="413460at2759"/>
<evidence type="ECO:0000256" key="8">
    <source>
        <dbReference type="ARBA" id="ARBA00023125"/>
    </source>
</evidence>
<evidence type="ECO:0000256" key="10">
    <source>
        <dbReference type="ARBA" id="ARBA00023242"/>
    </source>
</evidence>
<dbReference type="GO" id="GO:0006283">
    <property type="term" value="P:transcription-coupled nucleotide-excision repair"/>
    <property type="evidence" value="ECO:0007669"/>
    <property type="project" value="TreeGrafter"/>
</dbReference>
<dbReference type="Pfam" id="PF00176">
    <property type="entry name" value="SNF2-rel_dom"/>
    <property type="match status" value="1"/>
</dbReference>
<dbReference type="EMBL" id="ML119107">
    <property type="protein sequence ID" value="RPB16979.1"/>
    <property type="molecule type" value="Genomic_DNA"/>
</dbReference>
<dbReference type="Gene3D" id="3.40.50.300">
    <property type="entry name" value="P-loop containing nucleotide triphosphate hydrolases"/>
    <property type="match status" value="1"/>
</dbReference>
<evidence type="ECO:0000256" key="2">
    <source>
        <dbReference type="ARBA" id="ARBA00007025"/>
    </source>
</evidence>
<feature type="region of interest" description="Disordered" evidence="12">
    <location>
        <begin position="1"/>
        <end position="42"/>
    </location>
</feature>
<dbReference type="SMART" id="SM00490">
    <property type="entry name" value="HELICc"/>
    <property type="match status" value="1"/>
</dbReference>
<evidence type="ECO:0000259" key="14">
    <source>
        <dbReference type="PROSITE" id="PS51194"/>
    </source>
</evidence>
<dbReference type="PROSITE" id="PS51192">
    <property type="entry name" value="HELICASE_ATP_BIND_1"/>
    <property type="match status" value="1"/>
</dbReference>
<evidence type="ECO:0000313" key="15">
    <source>
        <dbReference type="EMBL" id="RPB16979.1"/>
    </source>
</evidence>
<keyword evidence="5" id="KW-0378">Hydrolase</keyword>
<dbReference type="Proteomes" id="UP000277580">
    <property type="component" value="Unassembled WGS sequence"/>
</dbReference>
<feature type="region of interest" description="Disordered" evidence="12">
    <location>
        <begin position="282"/>
        <end position="361"/>
    </location>
</feature>
<feature type="region of interest" description="Disordered" evidence="12">
    <location>
        <begin position="1137"/>
        <end position="1174"/>
    </location>
</feature>
<keyword evidence="7" id="KW-0067">ATP-binding</keyword>
<keyword evidence="8" id="KW-0238">DNA-binding</keyword>
<gene>
    <name evidence="15" type="ORF">P167DRAFT_531924</name>
</gene>
<evidence type="ECO:0000256" key="1">
    <source>
        <dbReference type="ARBA" id="ARBA00004123"/>
    </source>
</evidence>
<keyword evidence="10" id="KW-0539">Nucleus</keyword>
<organism evidence="15 16">
    <name type="scientific">Morchella conica CCBAS932</name>
    <dbReference type="NCBI Taxonomy" id="1392247"/>
    <lineage>
        <taxon>Eukaryota</taxon>
        <taxon>Fungi</taxon>
        <taxon>Dikarya</taxon>
        <taxon>Ascomycota</taxon>
        <taxon>Pezizomycotina</taxon>
        <taxon>Pezizomycetes</taxon>
        <taxon>Pezizales</taxon>
        <taxon>Morchellaceae</taxon>
        <taxon>Morchella</taxon>
    </lineage>
</organism>
<evidence type="ECO:0000256" key="12">
    <source>
        <dbReference type="SAM" id="MobiDB-lite"/>
    </source>
</evidence>
<feature type="domain" description="Helicase ATP-binding" evidence="13">
    <location>
        <begin position="473"/>
        <end position="664"/>
    </location>
</feature>
<dbReference type="PANTHER" id="PTHR45629">
    <property type="entry name" value="SNF2/RAD54 FAMILY MEMBER"/>
    <property type="match status" value="1"/>
</dbReference>
<keyword evidence="11" id="KW-0175">Coiled coil</keyword>